<reference evidence="1 2" key="1">
    <citation type="submission" date="2022-08" db="EMBL/GenBank/DDBJ databases">
        <title>Polyphasic taxonomy analysis of Qipengyuania sp.RS5-5.</title>
        <authorList>
            <person name="Xamxidin M."/>
            <person name="Wu M."/>
        </authorList>
    </citation>
    <scope>NUCLEOTIDE SEQUENCE [LARGE SCALE GENOMIC DNA]</scope>
    <source>
        <strain evidence="1 2">RS5-5</strain>
    </source>
</reference>
<comment type="caution">
    <text evidence="1">The sequence shown here is derived from an EMBL/GenBank/DDBJ whole genome shotgun (WGS) entry which is preliminary data.</text>
</comment>
<dbReference type="Proteomes" id="UP001206067">
    <property type="component" value="Unassembled WGS sequence"/>
</dbReference>
<evidence type="ECO:0000313" key="2">
    <source>
        <dbReference type="Proteomes" id="UP001206067"/>
    </source>
</evidence>
<sequence length="185" mass="19939">MSFDSNLAGLLQFIDWMADKGYAPANTASSRKAAANKVISSLGEDEGSDVLALDVEDAIARFATKHGGEYSTESLQSYKSRLRTALDDFRDYKSDPVGFRPAGRTSIRSKTDKAEPKKKLVVKRRIPTAAVPSTISQATPLIAQNVVPVPIREDVVVKIGNLPFDLTADEAKKIANVILAYGGAL</sequence>
<gene>
    <name evidence="1" type="ORF">NSO95_04570</name>
</gene>
<accession>A0ABT1XNH3</accession>
<proteinExistence type="predicted"/>
<keyword evidence="2" id="KW-1185">Reference proteome</keyword>
<evidence type="ECO:0008006" key="3">
    <source>
        <dbReference type="Google" id="ProtNLM"/>
    </source>
</evidence>
<protein>
    <recommendedName>
        <fullName evidence="3">Core-binding (CB) domain-containing protein</fullName>
    </recommendedName>
</protein>
<evidence type="ECO:0000313" key="1">
    <source>
        <dbReference type="EMBL" id="MCR2833208.1"/>
    </source>
</evidence>
<dbReference type="EMBL" id="JANKHH010000003">
    <property type="protein sequence ID" value="MCR2833208.1"/>
    <property type="molecule type" value="Genomic_DNA"/>
</dbReference>
<dbReference type="RefSeq" id="WP_257594975.1">
    <property type="nucleotide sequence ID" value="NZ_JANKHH010000003.1"/>
</dbReference>
<organism evidence="1 2">
    <name type="scientific">Parerythrobacter lacustris</name>
    <dbReference type="NCBI Taxonomy" id="2969984"/>
    <lineage>
        <taxon>Bacteria</taxon>
        <taxon>Pseudomonadati</taxon>
        <taxon>Pseudomonadota</taxon>
        <taxon>Alphaproteobacteria</taxon>
        <taxon>Sphingomonadales</taxon>
        <taxon>Erythrobacteraceae</taxon>
        <taxon>Parerythrobacter</taxon>
    </lineage>
</organism>
<name>A0ABT1XNH3_9SPHN</name>